<dbReference type="AlphaFoldDB" id="R7TLC8"/>
<dbReference type="HOGENOM" id="CLU_1662477_0_0_1"/>
<evidence type="ECO:0000313" key="6">
    <source>
        <dbReference type="Proteomes" id="UP000014760"/>
    </source>
</evidence>
<dbReference type="Gene3D" id="3.30.160.60">
    <property type="entry name" value="Classic Zinc Finger"/>
    <property type="match status" value="1"/>
</dbReference>
<dbReference type="GO" id="GO:0005634">
    <property type="term" value="C:nucleus"/>
    <property type="evidence" value="ECO:0007669"/>
    <property type="project" value="InterPro"/>
</dbReference>
<dbReference type="OrthoDB" id="5576026at2759"/>
<feature type="region of interest" description="Disordered" evidence="2">
    <location>
        <begin position="69"/>
        <end position="88"/>
    </location>
</feature>
<dbReference type="PANTHER" id="PTHR47034:SF1">
    <property type="entry name" value="ZINC FINGER TRANSCRIPTION FACTOR TRPS1"/>
    <property type="match status" value="1"/>
</dbReference>
<evidence type="ECO:0000256" key="2">
    <source>
        <dbReference type="SAM" id="MobiDB-lite"/>
    </source>
</evidence>
<dbReference type="InterPro" id="IPR028440">
    <property type="entry name" value="TRPS1"/>
</dbReference>
<evidence type="ECO:0000313" key="4">
    <source>
        <dbReference type="EMBL" id="ELT94292.1"/>
    </source>
</evidence>
<evidence type="ECO:0000256" key="1">
    <source>
        <dbReference type="PROSITE-ProRule" id="PRU00042"/>
    </source>
</evidence>
<dbReference type="STRING" id="283909.R7TLC8"/>
<feature type="domain" description="C2H2-type" evidence="3">
    <location>
        <begin position="104"/>
        <end position="131"/>
    </location>
</feature>
<sequence length="159" mass="17667">MYSGRHFVNQQLRCLLNQRTSGRPALSESPPSTTVSPVHSDRHLRSVLASPPAEQHSCNTQALISSYEAAPRKLSDSEGDDASRPAPTDYFIGEAQEGQCAVITRCDHCGITFDDEVLFSIHMGCHSHQDPFICNVCGRSCENKYAFYTHIMRGHQNMP</sequence>
<reference evidence="5" key="3">
    <citation type="submission" date="2015-06" db="UniProtKB">
        <authorList>
            <consortium name="EnsemblMetazoa"/>
        </authorList>
    </citation>
    <scope>IDENTIFICATION</scope>
</reference>
<reference evidence="6" key="1">
    <citation type="submission" date="2012-12" db="EMBL/GenBank/DDBJ databases">
        <authorList>
            <person name="Hellsten U."/>
            <person name="Grimwood J."/>
            <person name="Chapman J.A."/>
            <person name="Shapiro H."/>
            <person name="Aerts A."/>
            <person name="Otillar R.P."/>
            <person name="Terry A.Y."/>
            <person name="Boore J.L."/>
            <person name="Simakov O."/>
            <person name="Marletaz F."/>
            <person name="Cho S.-J."/>
            <person name="Edsinger-Gonzales E."/>
            <person name="Havlak P."/>
            <person name="Kuo D.-H."/>
            <person name="Larsson T."/>
            <person name="Lv J."/>
            <person name="Arendt D."/>
            <person name="Savage R."/>
            <person name="Osoegawa K."/>
            <person name="de Jong P."/>
            <person name="Lindberg D.R."/>
            <person name="Seaver E.C."/>
            <person name="Weisblat D.A."/>
            <person name="Putnam N.H."/>
            <person name="Grigoriev I.V."/>
            <person name="Rokhsar D.S."/>
        </authorList>
    </citation>
    <scope>NUCLEOTIDE SEQUENCE</scope>
    <source>
        <strain evidence="6">I ESC-2004</strain>
    </source>
</reference>
<dbReference type="PROSITE" id="PS50157">
    <property type="entry name" value="ZINC_FINGER_C2H2_2"/>
    <property type="match status" value="1"/>
</dbReference>
<keyword evidence="1" id="KW-0863">Zinc-finger</keyword>
<protein>
    <recommendedName>
        <fullName evidence="3">C2H2-type domain-containing protein</fullName>
    </recommendedName>
</protein>
<gene>
    <name evidence="4" type="ORF">CAPTEDRAFT_129555</name>
</gene>
<dbReference type="SUPFAM" id="SSF57667">
    <property type="entry name" value="beta-beta-alpha zinc fingers"/>
    <property type="match status" value="1"/>
</dbReference>
<dbReference type="EMBL" id="KB309465">
    <property type="protein sequence ID" value="ELT94292.1"/>
    <property type="molecule type" value="Genomic_DNA"/>
</dbReference>
<keyword evidence="1" id="KW-0862">Zinc</keyword>
<feature type="compositionally biased region" description="Low complexity" evidence="2">
    <location>
        <begin position="29"/>
        <end position="38"/>
    </location>
</feature>
<dbReference type="InterPro" id="IPR013087">
    <property type="entry name" value="Znf_C2H2_type"/>
</dbReference>
<evidence type="ECO:0000313" key="5">
    <source>
        <dbReference type="EnsemblMetazoa" id="CapteP129555"/>
    </source>
</evidence>
<dbReference type="GO" id="GO:0008270">
    <property type="term" value="F:zinc ion binding"/>
    <property type="evidence" value="ECO:0007669"/>
    <property type="project" value="UniProtKB-KW"/>
</dbReference>
<dbReference type="Proteomes" id="UP000014760">
    <property type="component" value="Unassembled WGS sequence"/>
</dbReference>
<dbReference type="GO" id="GO:0006357">
    <property type="term" value="P:regulation of transcription by RNA polymerase II"/>
    <property type="evidence" value="ECO:0007669"/>
    <property type="project" value="TreeGrafter"/>
</dbReference>
<reference evidence="4 6" key="2">
    <citation type="journal article" date="2013" name="Nature">
        <title>Insights into bilaterian evolution from three spiralian genomes.</title>
        <authorList>
            <person name="Simakov O."/>
            <person name="Marletaz F."/>
            <person name="Cho S.J."/>
            <person name="Edsinger-Gonzales E."/>
            <person name="Havlak P."/>
            <person name="Hellsten U."/>
            <person name="Kuo D.H."/>
            <person name="Larsson T."/>
            <person name="Lv J."/>
            <person name="Arendt D."/>
            <person name="Savage R."/>
            <person name="Osoegawa K."/>
            <person name="de Jong P."/>
            <person name="Grimwood J."/>
            <person name="Chapman J.A."/>
            <person name="Shapiro H."/>
            <person name="Aerts A."/>
            <person name="Otillar R.P."/>
            <person name="Terry A.Y."/>
            <person name="Boore J.L."/>
            <person name="Grigoriev I.V."/>
            <person name="Lindberg D.R."/>
            <person name="Seaver E.C."/>
            <person name="Weisblat D.A."/>
            <person name="Putnam N.H."/>
            <person name="Rokhsar D.S."/>
        </authorList>
    </citation>
    <scope>NUCLEOTIDE SEQUENCE</scope>
    <source>
        <strain evidence="4 6">I ESC-2004</strain>
    </source>
</reference>
<dbReference type="Pfam" id="PF00096">
    <property type="entry name" value="zf-C2H2"/>
    <property type="match status" value="1"/>
</dbReference>
<evidence type="ECO:0000259" key="3">
    <source>
        <dbReference type="PROSITE" id="PS50157"/>
    </source>
</evidence>
<dbReference type="PANTHER" id="PTHR47034">
    <property type="entry name" value="ZINC FINGER TRANSCRIPTION FACTOR TRPS1"/>
    <property type="match status" value="1"/>
</dbReference>
<keyword evidence="6" id="KW-1185">Reference proteome</keyword>
<feature type="region of interest" description="Disordered" evidence="2">
    <location>
        <begin position="21"/>
        <end position="40"/>
    </location>
</feature>
<organism evidence="4">
    <name type="scientific">Capitella teleta</name>
    <name type="common">Polychaete worm</name>
    <dbReference type="NCBI Taxonomy" id="283909"/>
    <lineage>
        <taxon>Eukaryota</taxon>
        <taxon>Metazoa</taxon>
        <taxon>Spiralia</taxon>
        <taxon>Lophotrochozoa</taxon>
        <taxon>Annelida</taxon>
        <taxon>Polychaeta</taxon>
        <taxon>Sedentaria</taxon>
        <taxon>Scolecida</taxon>
        <taxon>Capitellidae</taxon>
        <taxon>Capitella</taxon>
    </lineage>
</organism>
<name>R7TLC8_CAPTE</name>
<dbReference type="EMBL" id="AMQN01012347">
    <property type="status" value="NOT_ANNOTATED_CDS"/>
    <property type="molecule type" value="Genomic_DNA"/>
</dbReference>
<dbReference type="GO" id="GO:0000977">
    <property type="term" value="F:RNA polymerase II transcription regulatory region sequence-specific DNA binding"/>
    <property type="evidence" value="ECO:0007669"/>
    <property type="project" value="TreeGrafter"/>
</dbReference>
<dbReference type="SMART" id="SM00355">
    <property type="entry name" value="ZnF_C2H2"/>
    <property type="match status" value="2"/>
</dbReference>
<dbReference type="EnsemblMetazoa" id="CapteT129555">
    <property type="protein sequence ID" value="CapteP129555"/>
    <property type="gene ID" value="CapteG129555"/>
</dbReference>
<dbReference type="GO" id="GO:0003700">
    <property type="term" value="F:DNA-binding transcription factor activity"/>
    <property type="evidence" value="ECO:0007669"/>
    <property type="project" value="InterPro"/>
</dbReference>
<proteinExistence type="predicted"/>
<keyword evidence="1" id="KW-0479">Metal-binding</keyword>
<dbReference type="PROSITE" id="PS00028">
    <property type="entry name" value="ZINC_FINGER_C2H2_1"/>
    <property type="match status" value="2"/>
</dbReference>
<dbReference type="InterPro" id="IPR036236">
    <property type="entry name" value="Znf_C2H2_sf"/>
</dbReference>
<accession>R7TLC8</accession>